<evidence type="ECO:0000259" key="10">
    <source>
        <dbReference type="Pfam" id="PF01619"/>
    </source>
</evidence>
<evidence type="ECO:0000256" key="1">
    <source>
        <dbReference type="ARBA" id="ARBA00001974"/>
    </source>
</evidence>
<comment type="function">
    <text evidence="8">Converts proline to delta-1-pyrroline-5-carboxylate.</text>
</comment>
<feature type="domain" description="Proline dehydrogenase" evidence="10">
    <location>
        <begin position="265"/>
        <end position="499"/>
    </location>
</feature>
<evidence type="ECO:0000256" key="6">
    <source>
        <dbReference type="ARBA" id="ARBA00023062"/>
    </source>
</evidence>
<keyword evidence="5 8" id="KW-0560">Oxidoreductase</keyword>
<organism evidence="11 12">
    <name type="scientific">Elysia chlorotica</name>
    <name type="common">Eastern emerald elysia</name>
    <name type="synonym">Sea slug</name>
    <dbReference type="NCBI Taxonomy" id="188477"/>
    <lineage>
        <taxon>Eukaryota</taxon>
        <taxon>Metazoa</taxon>
        <taxon>Spiralia</taxon>
        <taxon>Lophotrochozoa</taxon>
        <taxon>Mollusca</taxon>
        <taxon>Gastropoda</taxon>
        <taxon>Heterobranchia</taxon>
        <taxon>Euthyneura</taxon>
        <taxon>Panpulmonata</taxon>
        <taxon>Sacoglossa</taxon>
        <taxon>Placobranchoidea</taxon>
        <taxon>Plakobranchidae</taxon>
        <taxon>Elysia</taxon>
    </lineage>
</organism>
<comment type="catalytic activity">
    <reaction evidence="7">
        <text>trans-4-hydroxy-L-proline + a quinone = (3R,5S)-1-pyrroline-3-hydroxy-5-carboxylate + a quinol + H(+)</text>
        <dbReference type="Rhea" id="RHEA:52512"/>
        <dbReference type="ChEBI" id="CHEBI:15378"/>
        <dbReference type="ChEBI" id="CHEBI:24646"/>
        <dbReference type="ChEBI" id="CHEBI:58375"/>
        <dbReference type="ChEBI" id="CHEBI:62612"/>
        <dbReference type="ChEBI" id="CHEBI:132124"/>
        <dbReference type="EC" id="1.5.5.3"/>
    </reaction>
</comment>
<feature type="region of interest" description="Disordered" evidence="9">
    <location>
        <begin position="58"/>
        <end position="78"/>
    </location>
</feature>
<evidence type="ECO:0000256" key="4">
    <source>
        <dbReference type="ARBA" id="ARBA00022827"/>
    </source>
</evidence>
<evidence type="ECO:0000256" key="3">
    <source>
        <dbReference type="ARBA" id="ARBA00022630"/>
    </source>
</evidence>
<reference evidence="11 12" key="1">
    <citation type="submission" date="2019-01" db="EMBL/GenBank/DDBJ databases">
        <title>A draft genome assembly of the solar-powered sea slug Elysia chlorotica.</title>
        <authorList>
            <person name="Cai H."/>
            <person name="Li Q."/>
            <person name="Fang X."/>
            <person name="Li J."/>
            <person name="Curtis N.E."/>
            <person name="Altenburger A."/>
            <person name="Shibata T."/>
            <person name="Feng M."/>
            <person name="Maeda T."/>
            <person name="Schwartz J.A."/>
            <person name="Shigenobu S."/>
            <person name="Lundholm N."/>
            <person name="Nishiyama T."/>
            <person name="Yang H."/>
            <person name="Hasebe M."/>
            <person name="Li S."/>
            <person name="Pierce S.K."/>
            <person name="Wang J."/>
        </authorList>
    </citation>
    <scope>NUCLEOTIDE SEQUENCE [LARGE SCALE GENOMIC DNA]</scope>
    <source>
        <strain evidence="11">EC2010</strain>
        <tissue evidence="11">Whole organism of an adult</tissue>
    </source>
</reference>
<comment type="cofactor">
    <cofactor evidence="1 8">
        <name>FAD</name>
        <dbReference type="ChEBI" id="CHEBI:57692"/>
    </cofactor>
</comment>
<dbReference type="OrthoDB" id="5464at2759"/>
<evidence type="ECO:0000313" key="11">
    <source>
        <dbReference type="EMBL" id="RUS85881.1"/>
    </source>
</evidence>
<accession>A0A3S1BPV9</accession>
<protein>
    <recommendedName>
        <fullName evidence="8">Proline dehydrogenase</fullName>
        <ecNumber evidence="8">1.5.5.2</ecNumber>
    </recommendedName>
</protein>
<dbReference type="EMBL" id="RQTK01000157">
    <property type="protein sequence ID" value="RUS85881.1"/>
    <property type="molecule type" value="Genomic_DNA"/>
</dbReference>
<dbReference type="Pfam" id="PF01619">
    <property type="entry name" value="Pro_dh"/>
    <property type="match status" value="1"/>
</dbReference>
<evidence type="ECO:0000256" key="7">
    <source>
        <dbReference type="ARBA" id="ARBA00048242"/>
    </source>
</evidence>
<comment type="similarity">
    <text evidence="2 8">Belongs to the proline oxidase family.</text>
</comment>
<comment type="catalytic activity">
    <reaction evidence="8">
        <text>L-proline + a quinone = (S)-1-pyrroline-5-carboxylate + a quinol + H(+)</text>
        <dbReference type="Rhea" id="RHEA:23784"/>
        <dbReference type="ChEBI" id="CHEBI:15378"/>
        <dbReference type="ChEBI" id="CHEBI:17388"/>
        <dbReference type="ChEBI" id="CHEBI:24646"/>
        <dbReference type="ChEBI" id="CHEBI:60039"/>
        <dbReference type="ChEBI" id="CHEBI:132124"/>
        <dbReference type="EC" id="1.5.5.2"/>
    </reaction>
</comment>
<dbReference type="GO" id="GO:0005739">
    <property type="term" value="C:mitochondrion"/>
    <property type="evidence" value="ECO:0007669"/>
    <property type="project" value="TreeGrafter"/>
</dbReference>
<dbReference type="PANTHER" id="PTHR13914:SF29">
    <property type="entry name" value="HYDROXYPROLINE DEHYDROGENASE"/>
    <property type="match status" value="1"/>
</dbReference>
<dbReference type="InterPro" id="IPR029041">
    <property type="entry name" value="FAD-linked_oxidoreductase-like"/>
</dbReference>
<keyword evidence="6 8" id="KW-0642">Proline metabolism</keyword>
<proteinExistence type="inferred from homology"/>
<dbReference type="STRING" id="188477.A0A3S1BPV9"/>
<sequence length="521" mass="58258">MGSKYCRTASLCSSQIQLTLLGSHKNLPAPLFLISQQKALHSVQSRLYHVRRERSTFTKEVSRSPTSSGTLEKFKYGETPAPSMPNKENIFGDHKLAYKTKTTWELSRALGIFLMCRFPSFADNALRMMELSYRVLGKTLSDFLIGRTVYRQFVAGESAEEMADSIAKLQRGGVGPILCCPTECYTEKTGMPEEEFYDLNLSKVLASIDMATLVKNPYPMVQYKYTAFISGDLLTAISPLCRETIHNPEVINAIVAAMDGQAVDFAKLPGWESFPLEKTGALSSGLRRIGKINNELRKHDIIALTDAEYTSMNPGLRLLGLCSMKQCNTGHRARLFYTYQAYLKQTAKELAADVEFAKTSGFSFGAKLVRGAYMVQERERAKAGNYPDPVNENFEATCQSYASCLDILLTETALTSKVRFITASHNEDSVLYALQRMDELGIPRDGGDVFFGQLYGMADHLSFSLGSMGYYTYKSMPYGSLADTLPYLSRRAQENKAILVNARRERNLILKTLRDRALLRG</sequence>
<dbReference type="PANTHER" id="PTHR13914">
    <property type="entry name" value="PROLINE OXIDASE"/>
    <property type="match status" value="1"/>
</dbReference>
<dbReference type="AlphaFoldDB" id="A0A3S1BPV9"/>
<dbReference type="EC" id="1.5.5.2" evidence="8"/>
<comment type="caution">
    <text evidence="11">The sequence shown here is derived from an EMBL/GenBank/DDBJ whole genome shotgun (WGS) entry which is preliminary data.</text>
</comment>
<dbReference type="GO" id="GO:0071949">
    <property type="term" value="F:FAD binding"/>
    <property type="evidence" value="ECO:0007669"/>
    <property type="project" value="TreeGrafter"/>
</dbReference>
<gene>
    <name evidence="11" type="ORF">EGW08_006365</name>
</gene>
<keyword evidence="12" id="KW-1185">Reference proteome</keyword>
<dbReference type="InterPro" id="IPR002872">
    <property type="entry name" value="Proline_DH_dom"/>
</dbReference>
<dbReference type="GO" id="GO:0004657">
    <property type="term" value="F:proline dehydrogenase activity"/>
    <property type="evidence" value="ECO:0007669"/>
    <property type="project" value="UniProtKB-EC"/>
</dbReference>
<dbReference type="SUPFAM" id="SSF51730">
    <property type="entry name" value="FAD-linked oxidoreductase"/>
    <property type="match status" value="1"/>
</dbReference>
<evidence type="ECO:0000256" key="2">
    <source>
        <dbReference type="ARBA" id="ARBA00005869"/>
    </source>
</evidence>
<name>A0A3S1BPV9_ELYCH</name>
<dbReference type="InterPro" id="IPR015659">
    <property type="entry name" value="Proline_oxidase"/>
</dbReference>
<keyword evidence="4 8" id="KW-0274">FAD</keyword>
<keyword evidence="3 8" id="KW-0285">Flavoprotein</keyword>
<dbReference type="GO" id="GO:0010133">
    <property type="term" value="P:L-proline catabolic process to L-glutamate"/>
    <property type="evidence" value="ECO:0007669"/>
    <property type="project" value="TreeGrafter"/>
</dbReference>
<dbReference type="Proteomes" id="UP000271974">
    <property type="component" value="Unassembled WGS sequence"/>
</dbReference>
<evidence type="ECO:0000256" key="9">
    <source>
        <dbReference type="SAM" id="MobiDB-lite"/>
    </source>
</evidence>
<dbReference type="Gene3D" id="3.20.20.220">
    <property type="match status" value="1"/>
</dbReference>
<evidence type="ECO:0000256" key="5">
    <source>
        <dbReference type="ARBA" id="ARBA00023002"/>
    </source>
</evidence>
<evidence type="ECO:0000313" key="12">
    <source>
        <dbReference type="Proteomes" id="UP000271974"/>
    </source>
</evidence>
<evidence type="ECO:0000256" key="8">
    <source>
        <dbReference type="RuleBase" id="RU364054"/>
    </source>
</evidence>